<evidence type="ECO:0000256" key="9">
    <source>
        <dbReference type="ARBA" id="ARBA00022989"/>
    </source>
</evidence>
<dbReference type="OrthoDB" id="1737296at2759"/>
<feature type="region of interest" description="Disordered" evidence="13">
    <location>
        <begin position="854"/>
        <end position="985"/>
    </location>
</feature>
<evidence type="ECO:0000256" key="1">
    <source>
        <dbReference type="ARBA" id="ARBA00004141"/>
    </source>
</evidence>
<dbReference type="InterPro" id="IPR001584">
    <property type="entry name" value="Integrase_cat-core"/>
</dbReference>
<feature type="compositionally biased region" description="Basic and acidic residues" evidence="13">
    <location>
        <begin position="909"/>
        <end position="918"/>
    </location>
</feature>
<dbReference type="PROSITE" id="PS50994">
    <property type="entry name" value="INTEGRASE"/>
    <property type="match status" value="1"/>
</dbReference>
<feature type="transmembrane region" description="Helical" evidence="14">
    <location>
        <begin position="92"/>
        <end position="108"/>
    </location>
</feature>
<dbReference type="GO" id="GO:0003676">
    <property type="term" value="F:nucleic acid binding"/>
    <property type="evidence" value="ECO:0007669"/>
    <property type="project" value="InterPro"/>
</dbReference>
<dbReference type="Gene3D" id="3.30.420.10">
    <property type="entry name" value="Ribonuclease H-like superfamily/Ribonuclease H"/>
    <property type="match status" value="1"/>
</dbReference>
<dbReference type="InterPro" id="IPR000595">
    <property type="entry name" value="cNMP-bd_dom"/>
</dbReference>
<reference evidence="17" key="1">
    <citation type="submission" date="2020-01" db="EMBL/GenBank/DDBJ databases">
        <authorList>
            <person name="Mishra B."/>
        </authorList>
    </citation>
    <scope>NUCLEOTIDE SEQUENCE [LARGE SCALE GENOMIC DNA]</scope>
</reference>
<accession>A0A6D2KQJ6</accession>
<dbReference type="SUPFAM" id="SSF81324">
    <property type="entry name" value="Voltage-gated potassium channels"/>
    <property type="match status" value="1"/>
</dbReference>
<dbReference type="SUPFAM" id="SSF51206">
    <property type="entry name" value="cAMP-binding domain-like"/>
    <property type="match status" value="1"/>
</dbReference>
<evidence type="ECO:0008006" key="19">
    <source>
        <dbReference type="Google" id="ProtNLM"/>
    </source>
</evidence>
<dbReference type="InterPro" id="IPR005821">
    <property type="entry name" value="Ion_trans_dom"/>
</dbReference>
<dbReference type="AlphaFoldDB" id="A0A6D2KQJ6"/>
<evidence type="ECO:0000256" key="8">
    <source>
        <dbReference type="ARBA" id="ARBA00022958"/>
    </source>
</evidence>
<feature type="transmembrane region" description="Helical" evidence="14">
    <location>
        <begin position="40"/>
        <end position="59"/>
    </location>
</feature>
<dbReference type="Pfam" id="PF13976">
    <property type="entry name" value="gag_pre-integrs"/>
    <property type="match status" value="1"/>
</dbReference>
<keyword evidence="10" id="KW-0406">Ion transport</keyword>
<comment type="subcellular location">
    <subcellularLocation>
        <location evidence="1">Membrane</location>
        <topology evidence="1">Multi-pass membrane protein</topology>
    </subcellularLocation>
</comment>
<dbReference type="GO" id="GO:0034702">
    <property type="term" value="C:monoatomic ion channel complex"/>
    <property type="evidence" value="ECO:0007669"/>
    <property type="project" value="UniProtKB-KW"/>
</dbReference>
<feature type="compositionally biased region" description="Pro residues" evidence="13">
    <location>
        <begin position="938"/>
        <end position="950"/>
    </location>
</feature>
<evidence type="ECO:0000313" key="17">
    <source>
        <dbReference type="EMBL" id="CAA7051294.1"/>
    </source>
</evidence>
<evidence type="ECO:0000256" key="4">
    <source>
        <dbReference type="ARBA" id="ARBA00022538"/>
    </source>
</evidence>
<dbReference type="Pfam" id="PF00520">
    <property type="entry name" value="Ion_trans"/>
    <property type="match status" value="1"/>
</dbReference>
<dbReference type="InterPro" id="IPR012337">
    <property type="entry name" value="RNaseH-like_sf"/>
</dbReference>
<dbReference type="Pfam" id="PF14223">
    <property type="entry name" value="Retrotran_gag_2"/>
    <property type="match status" value="1"/>
</dbReference>
<name>A0A6D2KQJ6_9BRAS</name>
<keyword evidence="18" id="KW-1185">Reference proteome</keyword>
<evidence type="ECO:0000256" key="10">
    <source>
        <dbReference type="ARBA" id="ARBA00023065"/>
    </source>
</evidence>
<evidence type="ECO:0000259" key="16">
    <source>
        <dbReference type="PROSITE" id="PS50994"/>
    </source>
</evidence>
<dbReference type="Proteomes" id="UP000467841">
    <property type="component" value="Unassembled WGS sequence"/>
</dbReference>
<dbReference type="Gene3D" id="2.60.120.10">
    <property type="entry name" value="Jelly Rolls"/>
    <property type="match status" value="1"/>
</dbReference>
<feature type="domain" description="Cyclic nucleotide-binding" evidence="15">
    <location>
        <begin position="219"/>
        <end position="290"/>
    </location>
</feature>
<dbReference type="PROSITE" id="PS50042">
    <property type="entry name" value="CNMP_BINDING_3"/>
    <property type="match status" value="1"/>
</dbReference>
<keyword evidence="6" id="KW-0631">Potassium channel</keyword>
<keyword evidence="9 14" id="KW-1133">Transmembrane helix</keyword>
<evidence type="ECO:0000256" key="7">
    <source>
        <dbReference type="ARBA" id="ARBA00022882"/>
    </source>
</evidence>
<evidence type="ECO:0000256" key="5">
    <source>
        <dbReference type="ARBA" id="ARBA00022692"/>
    </source>
</evidence>
<keyword evidence="12" id="KW-0407">Ion channel</keyword>
<feature type="compositionally biased region" description="Polar residues" evidence="13">
    <location>
        <begin position="923"/>
        <end position="933"/>
    </location>
</feature>
<proteinExistence type="inferred from homology"/>
<dbReference type="Gene3D" id="1.10.287.70">
    <property type="match status" value="1"/>
</dbReference>
<dbReference type="GO" id="GO:0015074">
    <property type="term" value="P:DNA integration"/>
    <property type="evidence" value="ECO:0007669"/>
    <property type="project" value="InterPro"/>
</dbReference>
<protein>
    <recommendedName>
        <fullName evidence="19">Integrase catalytic domain-containing protein</fullName>
    </recommendedName>
</protein>
<evidence type="ECO:0000256" key="14">
    <source>
        <dbReference type="SAM" id="Phobius"/>
    </source>
</evidence>
<dbReference type="InterPro" id="IPR018490">
    <property type="entry name" value="cNMP-bd_dom_sf"/>
</dbReference>
<evidence type="ECO:0000259" key="15">
    <source>
        <dbReference type="PROSITE" id="PS50042"/>
    </source>
</evidence>
<evidence type="ECO:0000256" key="6">
    <source>
        <dbReference type="ARBA" id="ARBA00022826"/>
    </source>
</evidence>
<evidence type="ECO:0000256" key="3">
    <source>
        <dbReference type="ARBA" id="ARBA00022448"/>
    </source>
</evidence>
<dbReference type="GO" id="GO:0005249">
    <property type="term" value="F:voltage-gated potassium channel activity"/>
    <property type="evidence" value="ECO:0007669"/>
    <property type="project" value="InterPro"/>
</dbReference>
<dbReference type="PANTHER" id="PTHR45743:SF56">
    <property type="entry name" value="POTASSIUM CHANNEL DOMAIN-CONTAINING PROTEIN"/>
    <property type="match status" value="1"/>
</dbReference>
<evidence type="ECO:0000256" key="13">
    <source>
        <dbReference type="SAM" id="MobiDB-lite"/>
    </source>
</evidence>
<keyword evidence="3" id="KW-0813">Transport</keyword>
<dbReference type="InterPro" id="IPR036397">
    <property type="entry name" value="RNaseH_sf"/>
</dbReference>
<comment type="similarity">
    <text evidence="2">Belongs to the potassium channel family. Plant (TC 1.A.1.4) subfamily.</text>
</comment>
<dbReference type="SUPFAM" id="SSF53098">
    <property type="entry name" value="Ribonuclease H-like"/>
    <property type="match status" value="1"/>
</dbReference>
<evidence type="ECO:0000313" key="18">
    <source>
        <dbReference type="Proteomes" id="UP000467841"/>
    </source>
</evidence>
<dbReference type="InterPro" id="IPR045319">
    <property type="entry name" value="KAT/AKT"/>
</dbReference>
<dbReference type="Pfam" id="PF22936">
    <property type="entry name" value="Pol_BBD"/>
    <property type="match status" value="1"/>
</dbReference>
<feature type="compositionally biased region" description="Low complexity" evidence="13">
    <location>
        <begin position="951"/>
        <end position="969"/>
    </location>
</feature>
<keyword evidence="4" id="KW-0633">Potassium transport</keyword>
<keyword evidence="8" id="KW-0630">Potassium</keyword>
<sequence>MQWNYAMWLKVFRALTVKELFHKLEKDQMDYYTIIRVVKLIYVQLYCVHITACMFYHLATTSEGLPEVHPTWITPIQVGDKNLTQLNTLEKYIASVYFATATVSTVGYGDIHAVNLKEMVAVAGLIILSLIVWTYLGVNWTSLMGRRSRAQIVREKMENLETYLTNTNVGRDLGNQIRDHMEIKYNDDYNNKIIEDFPASIRAKMSQTLYEGIIRGLPLFRGCSPEFTSYLASEVREELYAPGYTVLEEGTVVKQICILTLGDLELLHRGVELPEHILPTRIFDGKSIDEYFQGHTTRFDQLALLGKPIDHEDQVEHVLEGLPNDYKVVVDQLEGRDTSPSLSEVHEKLLNHEAKLQSTTATTPSLPVSANVATYRGNNNTANYRGSQCSPLLSTTDGSFTSNYRAPSNVSPWQPRANMAAAAPMNSNNWLLDTGATHHLTSDLNNLSLHQLYNGGDEVTMADGSTIQISHTGFTSLPTPSRSLALNDVLCVPNVHKNLISVYRLYNSNQVSVEFFPAHFQVKDLRTGVRLLQRRTKDELYEWPVNPTNKASFFASPSPKASLPSWHSRLGHPSPPVLNKLVSQFSLPCSTSSKTLSPCSHCLINKSHKLPFFTNTIISSQPLQYIYSDVWMSPIISTENFKYYLVLVDHHTRYTWMYPMKQKSQVRDIFIAFKALVENRFHTKIGTLFSDNGGEFLALRQFLSTHGISHLTSPPHTPEHNGISERKHRHIVETGLTLLHQASMPKTYWPYAFATAVYLINRMPTEVLNNDSLYAKLFDQPPNYLKLRVFGSLCFPWLRPYTNHKLDDRSAACVFVGYSLSQSAYLCLHVATGRVYTSRHVQFVESSFPFAVTPSDLSPASEENPNDSTSTLVPLTPAPLVSAPPQLAPLISDLHHSHPSSATEPGNRVNDDHGDLSHRLGQPGNSTGPSRVSHTLDPSPPGPNTNPPTLQPTNTQPTNINASSSSTTTQPPPPPENVHANSPQK</sequence>
<feature type="compositionally biased region" description="Polar residues" evidence="13">
    <location>
        <begin position="855"/>
        <end position="873"/>
    </location>
</feature>
<organism evidence="17 18">
    <name type="scientific">Microthlaspi erraticum</name>
    <dbReference type="NCBI Taxonomy" id="1685480"/>
    <lineage>
        <taxon>Eukaryota</taxon>
        <taxon>Viridiplantae</taxon>
        <taxon>Streptophyta</taxon>
        <taxon>Embryophyta</taxon>
        <taxon>Tracheophyta</taxon>
        <taxon>Spermatophyta</taxon>
        <taxon>Magnoliopsida</taxon>
        <taxon>eudicotyledons</taxon>
        <taxon>Gunneridae</taxon>
        <taxon>Pentapetalae</taxon>
        <taxon>rosids</taxon>
        <taxon>malvids</taxon>
        <taxon>Brassicales</taxon>
        <taxon>Brassicaceae</taxon>
        <taxon>Coluteocarpeae</taxon>
        <taxon>Microthlaspi</taxon>
    </lineage>
</organism>
<comment type="caution">
    <text evidence="17">The sequence shown here is derived from an EMBL/GenBank/DDBJ whole genome shotgun (WGS) entry which is preliminary data.</text>
</comment>
<evidence type="ECO:0000256" key="11">
    <source>
        <dbReference type="ARBA" id="ARBA00023136"/>
    </source>
</evidence>
<dbReference type="Pfam" id="PF00665">
    <property type="entry name" value="rve"/>
    <property type="match status" value="1"/>
</dbReference>
<dbReference type="Pfam" id="PF25597">
    <property type="entry name" value="SH3_retrovirus"/>
    <property type="match status" value="1"/>
</dbReference>
<feature type="domain" description="Integrase catalytic" evidence="16">
    <location>
        <begin position="618"/>
        <end position="789"/>
    </location>
</feature>
<dbReference type="EMBL" id="CACVBM020001473">
    <property type="protein sequence ID" value="CAA7051294.1"/>
    <property type="molecule type" value="Genomic_DNA"/>
</dbReference>
<dbReference type="PANTHER" id="PTHR45743">
    <property type="entry name" value="POTASSIUM CHANNEL AKT1"/>
    <property type="match status" value="1"/>
</dbReference>
<dbReference type="InterPro" id="IPR025724">
    <property type="entry name" value="GAG-pre-integrase_dom"/>
</dbReference>
<keyword evidence="7" id="KW-0851">Voltage-gated channel</keyword>
<evidence type="ECO:0000256" key="2">
    <source>
        <dbReference type="ARBA" id="ARBA00007929"/>
    </source>
</evidence>
<evidence type="ECO:0000256" key="12">
    <source>
        <dbReference type="ARBA" id="ARBA00023303"/>
    </source>
</evidence>
<gene>
    <name evidence="17" type="ORF">MERR_LOCUS38529</name>
</gene>
<dbReference type="InterPro" id="IPR014710">
    <property type="entry name" value="RmlC-like_jellyroll"/>
</dbReference>
<dbReference type="InterPro" id="IPR057670">
    <property type="entry name" value="SH3_retrovirus"/>
</dbReference>
<dbReference type="InterPro" id="IPR054722">
    <property type="entry name" value="PolX-like_BBD"/>
</dbReference>
<keyword evidence="5 14" id="KW-0812">Transmembrane</keyword>
<feature type="transmembrane region" description="Helical" evidence="14">
    <location>
        <begin position="120"/>
        <end position="138"/>
    </location>
</feature>
<keyword evidence="11 14" id="KW-0472">Membrane</keyword>